<keyword evidence="9 11" id="KW-0472">Membrane</keyword>
<comment type="function">
    <text evidence="1 11">TRAP proteins are part of a complex whose function is to bind calcium to the ER membrane and thereby regulate the retention of ER resident proteins.</text>
</comment>
<dbReference type="KEGG" id="goe:100908251"/>
<evidence type="ECO:0000256" key="1">
    <source>
        <dbReference type="ARBA" id="ARBA00002838"/>
    </source>
</evidence>
<evidence type="ECO:0000256" key="3">
    <source>
        <dbReference type="ARBA" id="ARBA00005610"/>
    </source>
</evidence>
<keyword evidence="7 11" id="KW-0256">Endoplasmic reticulum</keyword>
<evidence type="ECO:0000313" key="15">
    <source>
        <dbReference type="RefSeq" id="XP_003738857.1"/>
    </source>
</evidence>
<feature type="transmembrane region" description="Helical" evidence="12">
    <location>
        <begin position="150"/>
        <end position="171"/>
    </location>
</feature>
<protein>
    <recommendedName>
        <fullName evidence="4 11">Translocon-associated protein subunit beta</fullName>
        <shortName evidence="11">TRAP-beta</shortName>
    </recommendedName>
    <alternativeName>
        <fullName evidence="11">Signal sequence receptor subunit beta</fullName>
    </alternativeName>
</protein>
<feature type="signal peptide" evidence="13">
    <location>
        <begin position="1"/>
        <end position="15"/>
    </location>
</feature>
<evidence type="ECO:0000256" key="4">
    <source>
        <dbReference type="ARBA" id="ARBA00021110"/>
    </source>
</evidence>
<dbReference type="PANTHER" id="PTHR12861">
    <property type="entry name" value="TRANSLOCON-ASSOCIATED PROTEIN, BETA SUBUNIT PRECURSOR TRAP-BETA SIGNAL SEQUENCE RECEPTOR BETA SUBUNIT"/>
    <property type="match status" value="1"/>
</dbReference>
<proteinExistence type="inferred from homology"/>
<gene>
    <name evidence="15" type="primary">LOC100908251</name>
</gene>
<dbReference type="AlphaFoldDB" id="A0AAJ6QNK8"/>
<evidence type="ECO:0000313" key="14">
    <source>
        <dbReference type="Proteomes" id="UP000694867"/>
    </source>
</evidence>
<comment type="subcellular location">
    <subcellularLocation>
        <location evidence="2">Endoplasmic reticulum membrane</location>
        <topology evidence="2">Single-pass type I membrane protein</topology>
    </subcellularLocation>
</comment>
<evidence type="ECO:0000256" key="12">
    <source>
        <dbReference type="SAM" id="Phobius"/>
    </source>
</evidence>
<accession>A0AAJ6QNK8</accession>
<keyword evidence="8 12" id="KW-1133">Transmembrane helix</keyword>
<evidence type="ECO:0000256" key="5">
    <source>
        <dbReference type="ARBA" id="ARBA00022692"/>
    </source>
</evidence>
<dbReference type="GeneID" id="100908251"/>
<evidence type="ECO:0000256" key="6">
    <source>
        <dbReference type="ARBA" id="ARBA00022729"/>
    </source>
</evidence>
<keyword evidence="14" id="KW-1185">Reference proteome</keyword>
<keyword evidence="6 13" id="KW-0732">Signal</keyword>
<keyword evidence="10" id="KW-0325">Glycoprotein</keyword>
<sequence length="187" mass="21291">MRLFVLLACVCFTYAEEQKLPEARLLSLKKVLNRYLVENRDVSVDYELFNVGDAPALNVKLTDRTFPPSDFDVVSGSLDAKFEKILPGANVSHSLVVRPNKYGLFNFTSAEVTYRISEDSTEERISFTTEPGQGGIMPEVEYERRFSPHYLDWAVFALVSMPSILLPYFLYHSSKSRYEGLVKSKAK</sequence>
<evidence type="ECO:0000256" key="7">
    <source>
        <dbReference type="ARBA" id="ARBA00022824"/>
    </source>
</evidence>
<evidence type="ECO:0000256" key="8">
    <source>
        <dbReference type="ARBA" id="ARBA00022989"/>
    </source>
</evidence>
<evidence type="ECO:0000256" key="2">
    <source>
        <dbReference type="ARBA" id="ARBA00004115"/>
    </source>
</evidence>
<dbReference type="Pfam" id="PF05753">
    <property type="entry name" value="TRAP_beta"/>
    <property type="match status" value="1"/>
</dbReference>
<keyword evidence="5 12" id="KW-0812">Transmembrane</keyword>
<dbReference type="CTD" id="39768"/>
<dbReference type="PIRSF" id="PIRSF016400">
    <property type="entry name" value="TRAP_beta"/>
    <property type="match status" value="1"/>
</dbReference>
<feature type="chain" id="PRO_5042481157" description="Translocon-associated protein subunit beta" evidence="13">
    <location>
        <begin position="16"/>
        <end position="187"/>
    </location>
</feature>
<dbReference type="Proteomes" id="UP000694867">
    <property type="component" value="Unplaced"/>
</dbReference>
<evidence type="ECO:0000256" key="9">
    <source>
        <dbReference type="ARBA" id="ARBA00023136"/>
    </source>
</evidence>
<evidence type="ECO:0000256" key="11">
    <source>
        <dbReference type="PIRNR" id="PIRNR016400"/>
    </source>
</evidence>
<name>A0AAJ6QNK8_9ACAR</name>
<dbReference type="PANTHER" id="PTHR12861:SF3">
    <property type="entry name" value="TRANSLOCON-ASSOCIATED PROTEIN SUBUNIT BETA"/>
    <property type="match status" value="1"/>
</dbReference>
<comment type="similarity">
    <text evidence="3 11">Belongs to the TRAP-beta family.</text>
</comment>
<dbReference type="RefSeq" id="XP_003738857.1">
    <property type="nucleotide sequence ID" value="XM_003738809.2"/>
</dbReference>
<organism evidence="14 15">
    <name type="scientific">Galendromus occidentalis</name>
    <name type="common">western predatory mite</name>
    <dbReference type="NCBI Taxonomy" id="34638"/>
    <lineage>
        <taxon>Eukaryota</taxon>
        <taxon>Metazoa</taxon>
        <taxon>Ecdysozoa</taxon>
        <taxon>Arthropoda</taxon>
        <taxon>Chelicerata</taxon>
        <taxon>Arachnida</taxon>
        <taxon>Acari</taxon>
        <taxon>Parasitiformes</taxon>
        <taxon>Mesostigmata</taxon>
        <taxon>Gamasina</taxon>
        <taxon>Phytoseioidea</taxon>
        <taxon>Phytoseiidae</taxon>
        <taxon>Typhlodrominae</taxon>
        <taxon>Galendromus</taxon>
    </lineage>
</organism>
<comment type="subunit">
    <text evidence="11">Heterotetramer of TRAP-alpha, TRAP-beta, TRAP-delta and TRAP-gamma.</text>
</comment>
<evidence type="ECO:0000256" key="13">
    <source>
        <dbReference type="SAM" id="SignalP"/>
    </source>
</evidence>
<reference evidence="15" key="1">
    <citation type="submission" date="2025-08" db="UniProtKB">
        <authorList>
            <consortium name="RefSeq"/>
        </authorList>
    </citation>
    <scope>IDENTIFICATION</scope>
</reference>
<dbReference type="InterPro" id="IPR008856">
    <property type="entry name" value="TRAP_beta"/>
</dbReference>
<dbReference type="GO" id="GO:0005789">
    <property type="term" value="C:endoplasmic reticulum membrane"/>
    <property type="evidence" value="ECO:0007669"/>
    <property type="project" value="UniProtKB-SubCell"/>
</dbReference>
<evidence type="ECO:0000256" key="10">
    <source>
        <dbReference type="ARBA" id="ARBA00023180"/>
    </source>
</evidence>